<sequence>MAPPRPPSRSNSRVVGGLALFLGVSSMLPFYLHDRQRRLAGNLYSRDKPLSGNQIMRGPYINTGSKDVGPDPDWDHSTGRYKGRAPPPSDRVTSERQTGQ</sequence>
<dbReference type="EMBL" id="JAGTXO010000002">
    <property type="protein sequence ID" value="KAG8469496.1"/>
    <property type="molecule type" value="Genomic_DNA"/>
</dbReference>
<evidence type="ECO:0000256" key="1">
    <source>
        <dbReference type="SAM" id="MobiDB-lite"/>
    </source>
</evidence>
<feature type="transmembrane region" description="Helical" evidence="2">
    <location>
        <begin position="12"/>
        <end position="32"/>
    </location>
</feature>
<feature type="region of interest" description="Disordered" evidence="1">
    <location>
        <begin position="44"/>
        <end position="100"/>
    </location>
</feature>
<evidence type="ECO:0000313" key="4">
    <source>
        <dbReference type="Proteomes" id="UP000751190"/>
    </source>
</evidence>
<dbReference type="PANTHER" id="PTHR36070:SF1">
    <property type="entry name" value="OS04G0165500 PROTEIN"/>
    <property type="match status" value="1"/>
</dbReference>
<keyword evidence="2" id="KW-0472">Membrane</keyword>
<keyword evidence="2" id="KW-0812">Transmembrane</keyword>
<organism evidence="3 4">
    <name type="scientific">Diacronema lutheri</name>
    <name type="common">Unicellular marine alga</name>
    <name type="synonym">Monochrysis lutheri</name>
    <dbReference type="NCBI Taxonomy" id="2081491"/>
    <lineage>
        <taxon>Eukaryota</taxon>
        <taxon>Haptista</taxon>
        <taxon>Haptophyta</taxon>
        <taxon>Pavlovophyceae</taxon>
        <taxon>Pavlovales</taxon>
        <taxon>Pavlovaceae</taxon>
        <taxon>Diacronema</taxon>
    </lineage>
</organism>
<evidence type="ECO:0000256" key="2">
    <source>
        <dbReference type="SAM" id="Phobius"/>
    </source>
</evidence>
<dbReference type="PANTHER" id="PTHR36070">
    <property type="entry name" value="OSJNBA0019G23.7 PROTEIN"/>
    <property type="match status" value="1"/>
</dbReference>
<gene>
    <name evidence="3" type="ORF">KFE25_005951</name>
</gene>
<keyword evidence="2" id="KW-1133">Transmembrane helix</keyword>
<name>A0A8J5XI83_DIALT</name>
<keyword evidence="4" id="KW-1185">Reference proteome</keyword>
<dbReference type="Proteomes" id="UP000751190">
    <property type="component" value="Unassembled WGS sequence"/>
</dbReference>
<accession>A0A8J5XI83</accession>
<proteinExistence type="predicted"/>
<dbReference type="OrthoDB" id="1911461at2759"/>
<comment type="caution">
    <text evidence="3">The sequence shown here is derived from an EMBL/GenBank/DDBJ whole genome shotgun (WGS) entry which is preliminary data.</text>
</comment>
<evidence type="ECO:0000313" key="3">
    <source>
        <dbReference type="EMBL" id="KAG8469496.1"/>
    </source>
</evidence>
<reference evidence="3" key="1">
    <citation type="submission" date="2021-05" db="EMBL/GenBank/DDBJ databases">
        <title>The genome of the haptophyte Pavlova lutheri (Diacronema luteri, Pavlovales) - a model for lipid biosynthesis in eukaryotic algae.</title>
        <authorList>
            <person name="Hulatt C.J."/>
            <person name="Posewitz M.C."/>
        </authorList>
    </citation>
    <scope>NUCLEOTIDE SEQUENCE</scope>
    <source>
        <strain evidence="3">NIVA-4/92</strain>
    </source>
</reference>
<dbReference type="AlphaFoldDB" id="A0A8J5XI83"/>
<protein>
    <submittedName>
        <fullName evidence="3">Uncharacterized protein</fullName>
    </submittedName>
</protein>